<accession>A0ABU6P6L0</accession>
<feature type="transmembrane region" description="Helical" evidence="1">
    <location>
        <begin position="204"/>
        <end position="227"/>
    </location>
</feature>
<keyword evidence="3" id="KW-1185">Reference proteome</keyword>
<reference evidence="2 3" key="1">
    <citation type="submission" date="2023-03" db="EMBL/GenBank/DDBJ databases">
        <title>Bacillus Genome Sequencing.</title>
        <authorList>
            <person name="Dunlap C."/>
        </authorList>
    </citation>
    <scope>NUCLEOTIDE SEQUENCE [LARGE SCALE GENOMIC DNA]</scope>
    <source>
        <strain evidence="2 3">NRS-319</strain>
    </source>
</reference>
<dbReference type="PROSITE" id="PS51257">
    <property type="entry name" value="PROKAR_LIPOPROTEIN"/>
    <property type="match status" value="1"/>
</dbReference>
<keyword evidence="1" id="KW-1133">Transmembrane helix</keyword>
<feature type="transmembrane region" description="Helical" evidence="1">
    <location>
        <begin position="247"/>
        <end position="266"/>
    </location>
</feature>
<comment type="caution">
    <text evidence="2">The sequence shown here is derived from an EMBL/GenBank/DDBJ whole genome shotgun (WGS) entry which is preliminary data.</text>
</comment>
<feature type="transmembrane region" description="Helical" evidence="1">
    <location>
        <begin position="165"/>
        <end position="192"/>
    </location>
</feature>
<feature type="transmembrane region" description="Helical" evidence="1">
    <location>
        <begin position="115"/>
        <end position="145"/>
    </location>
</feature>
<protein>
    <recommendedName>
        <fullName evidence="4">ABC-2 type transport system permease protein</fullName>
    </recommendedName>
</protein>
<feature type="transmembrane region" description="Helical" evidence="1">
    <location>
        <begin position="12"/>
        <end position="34"/>
    </location>
</feature>
<sequence>MKNILKNDIYQACINWRFYGLIIAGIIISCMYTYQTMSQDYQSALLSKEYGKYMIGTDSWFNFWIGFDGMKIGAIWYLLIPILASLPYSDSYLIDKQTNYISTMYSKINRFQYMLSKYLVTFFTGGIVIILPFLLNFVYLVTFLPNILPENQYMGPVQYEDPFAFLFYINPILFVLMYLVFIFILSGLYACVSLAFSKIFRNRFIVLLSAFILYFMNIVSSEALANPELSLFKIVQPGPNVTGIKEIYLPISLFICLLISLTFFIGEKKRDIY</sequence>
<name>A0ABU6P6L0_9BACI</name>
<feature type="transmembrane region" description="Helical" evidence="1">
    <location>
        <begin position="74"/>
        <end position="94"/>
    </location>
</feature>
<dbReference type="EMBL" id="JARTIK010000001">
    <property type="protein sequence ID" value="MED4676280.1"/>
    <property type="molecule type" value="Genomic_DNA"/>
</dbReference>
<keyword evidence="1" id="KW-0472">Membrane</keyword>
<proteinExistence type="predicted"/>
<evidence type="ECO:0000256" key="1">
    <source>
        <dbReference type="SAM" id="Phobius"/>
    </source>
</evidence>
<keyword evidence="1" id="KW-0812">Transmembrane</keyword>
<dbReference type="Proteomes" id="UP001336122">
    <property type="component" value="Unassembled WGS sequence"/>
</dbReference>
<evidence type="ECO:0000313" key="3">
    <source>
        <dbReference type="Proteomes" id="UP001336122"/>
    </source>
</evidence>
<dbReference type="RefSeq" id="WP_309442551.1">
    <property type="nucleotide sequence ID" value="NZ_JARTIK010000001.1"/>
</dbReference>
<gene>
    <name evidence="2" type="ORF">P9485_00175</name>
</gene>
<evidence type="ECO:0008006" key="4">
    <source>
        <dbReference type="Google" id="ProtNLM"/>
    </source>
</evidence>
<organism evidence="2 3">
    <name type="scientific">Bacillus nitratireducens</name>
    <dbReference type="NCBI Taxonomy" id="2026193"/>
    <lineage>
        <taxon>Bacteria</taxon>
        <taxon>Bacillati</taxon>
        <taxon>Bacillota</taxon>
        <taxon>Bacilli</taxon>
        <taxon>Bacillales</taxon>
        <taxon>Bacillaceae</taxon>
        <taxon>Bacillus</taxon>
        <taxon>Bacillus cereus group</taxon>
    </lineage>
</organism>
<evidence type="ECO:0000313" key="2">
    <source>
        <dbReference type="EMBL" id="MED4676280.1"/>
    </source>
</evidence>